<reference evidence="3 4" key="1">
    <citation type="submission" date="2019-08" db="EMBL/GenBank/DDBJ databases">
        <title>Bacillus genomes from the desert of Cuatro Cienegas, Coahuila.</title>
        <authorList>
            <person name="Olmedo-Alvarez G."/>
        </authorList>
    </citation>
    <scope>NUCLEOTIDE SEQUENCE [LARGE SCALE GENOMIC DNA]</scope>
    <source>
        <strain evidence="3 4">CH37_1T</strain>
    </source>
</reference>
<proteinExistence type="predicted"/>
<dbReference type="InterPro" id="IPR013830">
    <property type="entry name" value="SGNH_hydro"/>
</dbReference>
<dbReference type="AlphaFoldDB" id="A0A5D4SQM7"/>
<comment type="caution">
    <text evidence="3">The sequence shown here is derived from an EMBL/GenBank/DDBJ whole genome shotgun (WGS) entry which is preliminary data.</text>
</comment>
<dbReference type="InterPro" id="IPR032740">
    <property type="entry name" value="GxDLY"/>
</dbReference>
<evidence type="ECO:0000313" key="3">
    <source>
        <dbReference type="EMBL" id="TYS64422.1"/>
    </source>
</evidence>
<dbReference type="EMBL" id="VTES01000003">
    <property type="protein sequence ID" value="TYS64422.1"/>
    <property type="molecule type" value="Genomic_DNA"/>
</dbReference>
<evidence type="ECO:0000313" key="4">
    <source>
        <dbReference type="Proteomes" id="UP000323732"/>
    </source>
</evidence>
<accession>A0A5D4SQM7</accession>
<evidence type="ECO:0000259" key="2">
    <source>
        <dbReference type="Pfam" id="PF14607"/>
    </source>
</evidence>
<gene>
    <name evidence="3" type="ORF">FZD47_10270</name>
</gene>
<dbReference type="Proteomes" id="UP000323732">
    <property type="component" value="Unassembled WGS sequence"/>
</dbReference>
<feature type="domain" description="SGNH hydrolase-type esterase N-terminal" evidence="2">
    <location>
        <begin position="2"/>
        <end position="146"/>
    </location>
</feature>
<name>A0A5D4SQM7_9BACI</name>
<sequence length="341" mass="38176">MWHDPKEAPFVISGFAWFQDEKKYRRLPSEPDWEIPDIVSRLADCTAGGQIRFQTNAKTIAVKVKLSGKADMSNMPATGQCGFDCYIGPAGQKHFVNITRYEPTLQEYELAFFEREETDLLPITLNFPLYQGVGEVLVGVNEGAVISEPAPFDSGRKIILYGTSILQGGCASRPGMAYTNIISRKINHEFINLGFSGSGRGEPNMAKIIRTIGNPACLVLDYEPNCVSTELYKKTLPEFIRIYRETHPYVPIILVSKFPYAAEAVDRQLYEDRIARLVFQKNLVQELQQKGDQNITFIEGTNMLGEYTNEATVDGVHPTDLGFIKMAEYLGPVIAETVGRQ</sequence>
<dbReference type="Pfam" id="PF14607">
    <property type="entry name" value="GxDLY"/>
    <property type="match status" value="1"/>
</dbReference>
<dbReference type="Pfam" id="PF14606">
    <property type="entry name" value="Lipase_GDSL_3"/>
    <property type="match status" value="1"/>
</dbReference>
<dbReference type="InterPro" id="IPR036514">
    <property type="entry name" value="SGNH_hydro_sf"/>
</dbReference>
<dbReference type="Gene3D" id="2.60.120.260">
    <property type="entry name" value="Galactose-binding domain-like"/>
    <property type="match status" value="1"/>
</dbReference>
<protein>
    <recommendedName>
        <fullName evidence="5">Hydrolase</fullName>
    </recommendedName>
</protein>
<feature type="domain" description="SGNH hydrolase-type esterase" evidence="1">
    <location>
        <begin position="156"/>
        <end position="334"/>
    </location>
</feature>
<evidence type="ECO:0000259" key="1">
    <source>
        <dbReference type="Pfam" id="PF14606"/>
    </source>
</evidence>
<organism evidence="3 4">
    <name type="scientific">Bacillus infantis</name>
    <dbReference type="NCBI Taxonomy" id="324767"/>
    <lineage>
        <taxon>Bacteria</taxon>
        <taxon>Bacillati</taxon>
        <taxon>Bacillota</taxon>
        <taxon>Bacilli</taxon>
        <taxon>Bacillales</taxon>
        <taxon>Bacillaceae</taxon>
        <taxon>Bacillus</taxon>
    </lineage>
</organism>
<dbReference type="Gene3D" id="3.40.50.1110">
    <property type="entry name" value="SGNH hydrolase"/>
    <property type="match status" value="1"/>
</dbReference>
<evidence type="ECO:0008006" key="5">
    <source>
        <dbReference type="Google" id="ProtNLM"/>
    </source>
</evidence>
<dbReference type="SUPFAM" id="SSF52266">
    <property type="entry name" value="SGNH hydrolase"/>
    <property type="match status" value="1"/>
</dbReference>